<accession>A0A9P8SKI0</accession>
<keyword evidence="7" id="KW-0732">Signal</keyword>
<feature type="transmembrane region" description="Helical" evidence="6">
    <location>
        <begin position="119"/>
        <end position="146"/>
    </location>
</feature>
<feature type="compositionally biased region" description="Polar residues" evidence="5">
    <location>
        <begin position="548"/>
        <end position="557"/>
    </location>
</feature>
<comment type="subcellular location">
    <subcellularLocation>
        <location evidence="1">Membrane</location>
        <topology evidence="1">Multi-pass membrane protein</topology>
    </subcellularLocation>
</comment>
<evidence type="ECO:0000256" key="7">
    <source>
        <dbReference type="SAM" id="SignalP"/>
    </source>
</evidence>
<dbReference type="Proteomes" id="UP000824596">
    <property type="component" value="Unassembled WGS sequence"/>
</dbReference>
<evidence type="ECO:0000256" key="3">
    <source>
        <dbReference type="ARBA" id="ARBA00022989"/>
    </source>
</evidence>
<feature type="region of interest" description="Disordered" evidence="5">
    <location>
        <begin position="361"/>
        <end position="390"/>
    </location>
</feature>
<dbReference type="InterPro" id="IPR051380">
    <property type="entry name" value="pH-response_reg_palI/RIM9"/>
</dbReference>
<feature type="region of interest" description="Disordered" evidence="5">
    <location>
        <begin position="428"/>
        <end position="482"/>
    </location>
</feature>
<dbReference type="GO" id="GO:0035838">
    <property type="term" value="C:growing cell tip"/>
    <property type="evidence" value="ECO:0007669"/>
    <property type="project" value="TreeGrafter"/>
</dbReference>
<feature type="compositionally biased region" description="Polar residues" evidence="5">
    <location>
        <begin position="531"/>
        <end position="540"/>
    </location>
</feature>
<dbReference type="AlphaFoldDB" id="A0A9P8SKI0"/>
<reference evidence="8" key="1">
    <citation type="submission" date="2021-09" db="EMBL/GenBank/DDBJ databases">
        <title>A high-quality genome of the endoparasitic fungus Hirsutella rhossiliensis with a comparison of Hirsutella genomes reveals transposable elements contributing to genome size variation.</title>
        <authorList>
            <person name="Lin R."/>
            <person name="Jiao Y."/>
            <person name="Sun X."/>
            <person name="Ling J."/>
            <person name="Xie B."/>
            <person name="Cheng X."/>
        </authorList>
    </citation>
    <scope>NUCLEOTIDE SEQUENCE</scope>
    <source>
        <strain evidence="8">HR02</strain>
    </source>
</reference>
<feature type="signal peptide" evidence="7">
    <location>
        <begin position="1"/>
        <end position="25"/>
    </location>
</feature>
<keyword evidence="3 6" id="KW-1133">Transmembrane helix</keyword>
<evidence type="ECO:0000313" key="8">
    <source>
        <dbReference type="EMBL" id="KAH0964161.1"/>
    </source>
</evidence>
<feature type="compositionally biased region" description="Basic and acidic residues" evidence="5">
    <location>
        <begin position="226"/>
        <end position="244"/>
    </location>
</feature>
<feature type="transmembrane region" description="Helical" evidence="6">
    <location>
        <begin position="84"/>
        <end position="107"/>
    </location>
</feature>
<dbReference type="RefSeq" id="XP_044721674.1">
    <property type="nucleotide sequence ID" value="XM_044863060.1"/>
</dbReference>
<keyword evidence="4 6" id="KW-0472">Membrane</keyword>
<evidence type="ECO:0000313" key="9">
    <source>
        <dbReference type="Proteomes" id="UP000824596"/>
    </source>
</evidence>
<gene>
    <name evidence="8" type="ORF">HRG_04589</name>
</gene>
<feature type="chain" id="PRO_5040207449" evidence="7">
    <location>
        <begin position="26"/>
        <end position="610"/>
    </location>
</feature>
<keyword evidence="2 6" id="KW-0812">Transmembrane</keyword>
<comment type="caution">
    <text evidence="8">The sequence shown here is derived from an EMBL/GenBank/DDBJ whole genome shotgun (WGS) entry which is preliminary data.</text>
</comment>
<dbReference type="Pfam" id="PF06687">
    <property type="entry name" value="SUR7"/>
    <property type="match status" value="1"/>
</dbReference>
<dbReference type="GO" id="GO:0005886">
    <property type="term" value="C:plasma membrane"/>
    <property type="evidence" value="ECO:0007669"/>
    <property type="project" value="InterPro"/>
</dbReference>
<dbReference type="GeneID" id="68353718"/>
<evidence type="ECO:0000256" key="4">
    <source>
        <dbReference type="ARBA" id="ARBA00023136"/>
    </source>
</evidence>
<name>A0A9P8SKI0_9HYPO</name>
<evidence type="ECO:0000256" key="6">
    <source>
        <dbReference type="SAM" id="Phobius"/>
    </source>
</evidence>
<dbReference type="PANTHER" id="PTHR28013">
    <property type="entry name" value="PROTEIN DCV1-RELATED"/>
    <property type="match status" value="1"/>
</dbReference>
<sequence length="610" mass="65694">MLRPATPLSLLLLAAFGLLLLSALSVPVTKFIPMGSFKDAKFGVFGFCKDGGTCSSIGVGYDTEQLLDNDNQAFDLPVSVRDTISVILIVHPVAALLALAMFVMAAASHLHGPGHSARYLLVLFIFILITFLICLLAFLVDVLLFIPHLAWGSYMVLAATIILGLSGIGSCAMRRAVVSRLAHKRRVEENAEMSGENYYTREVQSKPSTAVANQPTLPLFASFENQTKEDRSSDELTQRTHSERSPNAVPYGMADSGQAALRRAPPPRDPGRGAPGYGRGGSMRGRGGYGQSDGRAAYGPPPRDMYGNRGAQGPPSTYNNAGQYDRRPSADAMYYGQQPPQSSLSPGWYAEKNAAAPAFRNDYEAHNPGTGLPRAESPPPFLGNDPSTAVGQPVEMEAAQADAPNTADQYGQMRDNDMDVAGMVGLQQARPRARHETMMTEGSRYSTDEPYVPPRAAWNQAPPNRPGADAAGPKSPPVKAPQDANYYEDVYALYSGPEHADNQPRPAANPGYEGGLAPTGRARSPSESERSNFTSISQRGVNPRWNPKTMQGPQYQNAPPRRMAQQQKQRRQDLLLDNPDFQLPGGRSKGGTHRAGPGMVPGGAYPTSPL</sequence>
<feature type="region of interest" description="Disordered" evidence="5">
    <location>
        <begin position="222"/>
        <end position="326"/>
    </location>
</feature>
<feature type="region of interest" description="Disordered" evidence="5">
    <location>
        <begin position="496"/>
        <end position="610"/>
    </location>
</feature>
<organism evidence="8 9">
    <name type="scientific">Hirsutella rhossiliensis</name>
    <dbReference type="NCBI Taxonomy" id="111463"/>
    <lineage>
        <taxon>Eukaryota</taxon>
        <taxon>Fungi</taxon>
        <taxon>Dikarya</taxon>
        <taxon>Ascomycota</taxon>
        <taxon>Pezizomycotina</taxon>
        <taxon>Sordariomycetes</taxon>
        <taxon>Hypocreomycetidae</taxon>
        <taxon>Hypocreales</taxon>
        <taxon>Ophiocordycipitaceae</taxon>
        <taxon>Hirsutella</taxon>
    </lineage>
</organism>
<keyword evidence="9" id="KW-1185">Reference proteome</keyword>
<proteinExistence type="predicted"/>
<dbReference type="EMBL" id="JAIZPD010000004">
    <property type="protein sequence ID" value="KAH0964161.1"/>
    <property type="molecule type" value="Genomic_DNA"/>
</dbReference>
<feature type="compositionally biased region" description="Gly residues" evidence="5">
    <location>
        <begin position="273"/>
        <end position="291"/>
    </location>
</feature>
<dbReference type="InterPro" id="IPR009571">
    <property type="entry name" value="SUR7/Rim9-like_fungi"/>
</dbReference>
<dbReference type="PANTHER" id="PTHR28013:SF3">
    <property type="entry name" value="PROTEIN DCV1-RELATED"/>
    <property type="match status" value="1"/>
</dbReference>
<evidence type="ECO:0000256" key="2">
    <source>
        <dbReference type="ARBA" id="ARBA00022692"/>
    </source>
</evidence>
<feature type="transmembrane region" description="Helical" evidence="6">
    <location>
        <begin position="152"/>
        <end position="177"/>
    </location>
</feature>
<dbReference type="OrthoDB" id="2354757at2759"/>
<evidence type="ECO:0000256" key="5">
    <source>
        <dbReference type="SAM" id="MobiDB-lite"/>
    </source>
</evidence>
<protein>
    <submittedName>
        <fullName evidence="8">SUR7/PalI family domain-containing protein</fullName>
    </submittedName>
</protein>
<evidence type="ECO:0000256" key="1">
    <source>
        <dbReference type="ARBA" id="ARBA00004141"/>
    </source>
</evidence>
<dbReference type="GO" id="GO:0032153">
    <property type="term" value="C:cell division site"/>
    <property type="evidence" value="ECO:0007669"/>
    <property type="project" value="TreeGrafter"/>
</dbReference>